<sequence length="294" mass="33721">MSISNFMDQPAIRDAFKQYTGKISLPFNLQEQELLAPPTSEYSSAVGIAFDYLVRFRLTRDVMQNLPSSPVVVHEEQWVAENAVQMMPDIPQYARHYDKWFNWITAARRLFNDYINGNENDIARVVKCCQYLGNMDMLARRGEFNPFFKARDCIQDELLTLNANFDPVRLFNPKAEIVLNPAMVAGPLVEGADGDLFVDDTLYEMKTTRKLGYSSATLREMVGLKLLSDIEGIYVADRQRITPKIDRFAVYFARFDALATWHIDEIFPDGGYQKFAEVCWKHLPSTEQSISPSL</sequence>
<organism evidence="1 2">
    <name type="scientific">Thalassospira xianhensis MCCC 1A02616</name>
    <dbReference type="NCBI Taxonomy" id="1177929"/>
    <lineage>
        <taxon>Bacteria</taxon>
        <taxon>Pseudomonadati</taxon>
        <taxon>Pseudomonadota</taxon>
        <taxon>Alphaproteobacteria</taxon>
        <taxon>Rhodospirillales</taxon>
        <taxon>Thalassospiraceae</taxon>
        <taxon>Thalassospira</taxon>
    </lineage>
</organism>
<name>A0A367UGZ8_9PROT</name>
<proteinExistence type="predicted"/>
<gene>
    <name evidence="1" type="ORF">TH5_00440</name>
</gene>
<accession>A0A367UGZ8</accession>
<evidence type="ECO:0000313" key="2">
    <source>
        <dbReference type="Proteomes" id="UP000252419"/>
    </source>
</evidence>
<protein>
    <submittedName>
        <fullName evidence="1">Uncharacterized protein</fullName>
    </submittedName>
</protein>
<dbReference type="Proteomes" id="UP000252419">
    <property type="component" value="Unassembled WGS sequence"/>
</dbReference>
<reference evidence="1 2" key="1">
    <citation type="submission" date="2014-07" db="EMBL/GenBank/DDBJ databases">
        <title>Draft genome sequence of Thalassospira xianhensis P-4 (MCCC 1A02616).</title>
        <authorList>
            <person name="Lai Q."/>
            <person name="Shao Z."/>
        </authorList>
    </citation>
    <scope>NUCLEOTIDE SEQUENCE [LARGE SCALE GENOMIC DNA]</scope>
    <source>
        <strain evidence="1 2">MCCC 1A02616</strain>
    </source>
</reference>
<keyword evidence="2" id="KW-1185">Reference proteome</keyword>
<dbReference type="RefSeq" id="WP_114120041.1">
    <property type="nucleotide sequence ID" value="NZ_JPWA01000001.1"/>
</dbReference>
<dbReference type="EMBL" id="JPWA01000001">
    <property type="protein sequence ID" value="RCK07585.1"/>
    <property type="molecule type" value="Genomic_DNA"/>
</dbReference>
<comment type="caution">
    <text evidence="1">The sequence shown here is derived from an EMBL/GenBank/DDBJ whole genome shotgun (WGS) entry which is preliminary data.</text>
</comment>
<dbReference type="AlphaFoldDB" id="A0A367UGZ8"/>
<evidence type="ECO:0000313" key="1">
    <source>
        <dbReference type="EMBL" id="RCK07585.1"/>
    </source>
</evidence>